<dbReference type="PANTHER" id="PTHR21089:SF1">
    <property type="entry name" value="BIFUNCTIONAL 3-DEHYDROQUINATE DEHYDRATASE_SHIKIMATE DEHYDROGENASE, CHLOROPLASTIC"/>
    <property type="match status" value="1"/>
</dbReference>
<dbReference type="InterPro" id="IPR046346">
    <property type="entry name" value="Aminoacid_DH-like_N_sf"/>
</dbReference>
<organism evidence="5 6">
    <name type="scientific">Tepidamorphus gemmatus</name>
    <dbReference type="NCBI Taxonomy" id="747076"/>
    <lineage>
        <taxon>Bacteria</taxon>
        <taxon>Pseudomonadati</taxon>
        <taxon>Pseudomonadota</taxon>
        <taxon>Alphaproteobacteria</taxon>
        <taxon>Hyphomicrobiales</taxon>
        <taxon>Tepidamorphaceae</taxon>
        <taxon>Tepidamorphus</taxon>
    </lineage>
</organism>
<gene>
    <name evidence="5" type="ORF">EDC22_102183</name>
</gene>
<dbReference type="InterPro" id="IPR013708">
    <property type="entry name" value="Shikimate_DH-bd_N"/>
</dbReference>
<name>A0A4R3MH58_9HYPH</name>
<dbReference type="GO" id="GO:0009423">
    <property type="term" value="P:chorismate biosynthetic process"/>
    <property type="evidence" value="ECO:0007669"/>
    <property type="project" value="TreeGrafter"/>
</dbReference>
<proteinExistence type="predicted"/>
<keyword evidence="2" id="KW-0560">Oxidoreductase</keyword>
<dbReference type="PANTHER" id="PTHR21089">
    <property type="entry name" value="SHIKIMATE DEHYDROGENASE"/>
    <property type="match status" value="1"/>
</dbReference>
<accession>A0A4R3MH58</accession>
<keyword evidence="3" id="KW-0057">Aromatic amino acid biosynthesis</keyword>
<dbReference type="InterPro" id="IPR036291">
    <property type="entry name" value="NAD(P)-bd_dom_sf"/>
</dbReference>
<dbReference type="GO" id="GO:0019632">
    <property type="term" value="P:shikimate metabolic process"/>
    <property type="evidence" value="ECO:0007669"/>
    <property type="project" value="TreeGrafter"/>
</dbReference>
<reference evidence="5 6" key="1">
    <citation type="submission" date="2019-03" db="EMBL/GenBank/DDBJ databases">
        <title>Genomic Encyclopedia of Type Strains, Phase IV (KMG-IV): sequencing the most valuable type-strain genomes for metagenomic binning, comparative biology and taxonomic classification.</title>
        <authorList>
            <person name="Goeker M."/>
        </authorList>
    </citation>
    <scope>NUCLEOTIDE SEQUENCE [LARGE SCALE GENOMIC DNA]</scope>
    <source>
        <strain evidence="5 6">DSM 19345</strain>
    </source>
</reference>
<dbReference type="RefSeq" id="WP_132805275.1">
    <property type="nucleotide sequence ID" value="NZ_SMAK01000002.1"/>
</dbReference>
<dbReference type="Pfam" id="PF08501">
    <property type="entry name" value="Shikimate_dh_N"/>
    <property type="match status" value="1"/>
</dbReference>
<dbReference type="OrthoDB" id="7873617at2"/>
<evidence type="ECO:0000313" key="5">
    <source>
        <dbReference type="EMBL" id="TCT12498.1"/>
    </source>
</evidence>
<protein>
    <submittedName>
        <fullName evidence="5">Shikimate dehydrogenase</fullName>
    </submittedName>
</protein>
<dbReference type="GO" id="GO:0005829">
    <property type="term" value="C:cytosol"/>
    <property type="evidence" value="ECO:0007669"/>
    <property type="project" value="TreeGrafter"/>
</dbReference>
<evidence type="ECO:0000256" key="2">
    <source>
        <dbReference type="ARBA" id="ARBA00023002"/>
    </source>
</evidence>
<dbReference type="Proteomes" id="UP000295678">
    <property type="component" value="Unassembled WGS sequence"/>
</dbReference>
<evidence type="ECO:0000259" key="4">
    <source>
        <dbReference type="Pfam" id="PF08501"/>
    </source>
</evidence>
<dbReference type="GO" id="GO:0009073">
    <property type="term" value="P:aromatic amino acid family biosynthetic process"/>
    <property type="evidence" value="ECO:0007669"/>
    <property type="project" value="UniProtKB-KW"/>
</dbReference>
<comment type="pathway">
    <text evidence="1">Metabolic intermediate biosynthesis; chorismate biosynthesis; chorismate from D-erythrose 4-phosphate and phosphoenolpyruvate: step 4/7.</text>
</comment>
<dbReference type="GO" id="GO:0050661">
    <property type="term" value="F:NADP binding"/>
    <property type="evidence" value="ECO:0007669"/>
    <property type="project" value="TreeGrafter"/>
</dbReference>
<dbReference type="GO" id="GO:0004764">
    <property type="term" value="F:shikimate 3-dehydrogenase (NADP+) activity"/>
    <property type="evidence" value="ECO:0007669"/>
    <property type="project" value="InterPro"/>
</dbReference>
<feature type="domain" description="Shikimate dehydrogenase substrate binding N-terminal" evidence="4">
    <location>
        <begin position="12"/>
        <end position="94"/>
    </location>
</feature>
<keyword evidence="3" id="KW-0028">Amino-acid biosynthesis</keyword>
<evidence type="ECO:0000313" key="6">
    <source>
        <dbReference type="Proteomes" id="UP000295678"/>
    </source>
</evidence>
<dbReference type="EMBL" id="SMAK01000002">
    <property type="protein sequence ID" value="TCT12498.1"/>
    <property type="molecule type" value="Genomic_DNA"/>
</dbReference>
<evidence type="ECO:0000256" key="1">
    <source>
        <dbReference type="ARBA" id="ARBA00004871"/>
    </source>
</evidence>
<sequence>MISGTTAFVAMLGHPVHQVRTPAAFNAWAQQRNVDAVMIAIDVAPASLATTLTALRGWQNCLGAVVTYPHKQAVVAELDSLTDAVRIVGAANVIRRMADGHLHGGMTDGLGMVTALRNNGFDPTGRAVRLIGAGGAGSAIALALLDAGVARLVVDDIDADRRSQLLARLHAARPEAVVAGAADKDFAPALVVNATPVGMNGDPAYPIPLDALPPSCLVADIVPTPAVTDWLAAARQRGHPIQTGPEMIAGQLPALITHLLPDAADDVACRG</sequence>
<dbReference type="SUPFAM" id="SSF53223">
    <property type="entry name" value="Aminoacid dehydrogenase-like, N-terminal domain"/>
    <property type="match status" value="1"/>
</dbReference>
<dbReference type="Gene3D" id="3.40.50.10860">
    <property type="entry name" value="Leucine Dehydrogenase, chain A, domain 1"/>
    <property type="match status" value="1"/>
</dbReference>
<dbReference type="AlphaFoldDB" id="A0A4R3MH58"/>
<comment type="caution">
    <text evidence="5">The sequence shown here is derived from an EMBL/GenBank/DDBJ whole genome shotgun (WGS) entry which is preliminary data.</text>
</comment>
<dbReference type="Gene3D" id="3.40.50.720">
    <property type="entry name" value="NAD(P)-binding Rossmann-like Domain"/>
    <property type="match status" value="1"/>
</dbReference>
<keyword evidence="6" id="KW-1185">Reference proteome</keyword>
<evidence type="ECO:0000256" key="3">
    <source>
        <dbReference type="ARBA" id="ARBA00023141"/>
    </source>
</evidence>
<dbReference type="InterPro" id="IPR022893">
    <property type="entry name" value="Shikimate_DH_fam"/>
</dbReference>
<dbReference type="SUPFAM" id="SSF51735">
    <property type="entry name" value="NAD(P)-binding Rossmann-fold domains"/>
    <property type="match status" value="1"/>
</dbReference>